<dbReference type="OrthoDB" id="441446at2759"/>
<dbReference type="PANTHER" id="PTHR33146">
    <property type="entry name" value="ENDONUCLEASE 4"/>
    <property type="match status" value="1"/>
</dbReference>
<reference evidence="8" key="1">
    <citation type="journal article" date="2021" name="IMA Fungus">
        <title>Genomic characterization of three marine fungi, including Emericellopsis atlantica sp. nov. with signatures of a generalist lifestyle and marine biomass degradation.</title>
        <authorList>
            <person name="Hagestad O.C."/>
            <person name="Hou L."/>
            <person name="Andersen J.H."/>
            <person name="Hansen E.H."/>
            <person name="Altermark B."/>
            <person name="Li C."/>
            <person name="Kuhnert E."/>
            <person name="Cox R.J."/>
            <person name="Crous P.W."/>
            <person name="Spatafora J.W."/>
            <person name="Lail K."/>
            <person name="Amirebrahimi M."/>
            <person name="Lipzen A."/>
            <person name="Pangilinan J."/>
            <person name="Andreopoulos W."/>
            <person name="Hayes R.D."/>
            <person name="Ng V."/>
            <person name="Grigoriev I.V."/>
            <person name="Jackson S.A."/>
            <person name="Sutton T.D.S."/>
            <person name="Dobson A.D.W."/>
            <person name="Rama T."/>
        </authorList>
    </citation>
    <scope>NUCLEOTIDE SEQUENCE</scope>
    <source>
        <strain evidence="8">TRa3180A</strain>
    </source>
</reference>
<dbReference type="CDD" id="cd11010">
    <property type="entry name" value="S1-P1_nuclease"/>
    <property type="match status" value="1"/>
</dbReference>
<dbReference type="GO" id="GO:0003676">
    <property type="term" value="F:nucleic acid binding"/>
    <property type="evidence" value="ECO:0007669"/>
    <property type="project" value="InterPro"/>
</dbReference>
<name>A0A9P8CGT4_9HELO</name>
<evidence type="ECO:0000256" key="1">
    <source>
        <dbReference type="ARBA" id="ARBA00009547"/>
    </source>
</evidence>
<dbReference type="InterPro" id="IPR003154">
    <property type="entry name" value="S1/P1nuclease"/>
</dbReference>
<accession>A0A9P8CGT4</accession>
<dbReference type="AlphaFoldDB" id="A0A9P8CGT4"/>
<dbReference type="GO" id="GO:0046872">
    <property type="term" value="F:metal ion binding"/>
    <property type="evidence" value="ECO:0007669"/>
    <property type="project" value="UniProtKB-KW"/>
</dbReference>
<evidence type="ECO:0000256" key="3">
    <source>
        <dbReference type="ARBA" id="ARBA00022723"/>
    </source>
</evidence>
<keyword evidence="2" id="KW-0540">Nuclease</keyword>
<dbReference type="GO" id="GO:0004519">
    <property type="term" value="F:endonuclease activity"/>
    <property type="evidence" value="ECO:0007669"/>
    <property type="project" value="UniProtKB-KW"/>
</dbReference>
<dbReference type="InterPro" id="IPR008947">
    <property type="entry name" value="PLipase_C/P1_nuclease_dom_sf"/>
</dbReference>
<gene>
    <name evidence="8" type="ORF">BJ878DRAFT_533162</name>
</gene>
<dbReference type="SUPFAM" id="SSF48537">
    <property type="entry name" value="Phospholipase C/P1 nuclease"/>
    <property type="match status" value="1"/>
</dbReference>
<dbReference type="Gene3D" id="1.10.575.10">
    <property type="entry name" value="P1 Nuclease"/>
    <property type="match status" value="1"/>
</dbReference>
<keyword evidence="5" id="KW-0378">Hydrolase</keyword>
<keyword evidence="3" id="KW-0479">Metal-binding</keyword>
<comment type="caution">
    <text evidence="8">The sequence shown here is derived from an EMBL/GenBank/DDBJ whole genome shotgun (WGS) entry which is preliminary data.</text>
</comment>
<evidence type="ECO:0000256" key="4">
    <source>
        <dbReference type="ARBA" id="ARBA00022759"/>
    </source>
</evidence>
<protein>
    <submittedName>
        <fullName evidence="8">Nuclease S1</fullName>
    </submittedName>
</protein>
<organism evidence="8 9">
    <name type="scientific">Calycina marina</name>
    <dbReference type="NCBI Taxonomy" id="1763456"/>
    <lineage>
        <taxon>Eukaryota</taxon>
        <taxon>Fungi</taxon>
        <taxon>Dikarya</taxon>
        <taxon>Ascomycota</taxon>
        <taxon>Pezizomycotina</taxon>
        <taxon>Leotiomycetes</taxon>
        <taxon>Helotiales</taxon>
        <taxon>Pezizellaceae</taxon>
        <taxon>Calycina</taxon>
    </lineage>
</organism>
<keyword evidence="7" id="KW-0325">Glycoprotein</keyword>
<evidence type="ECO:0000256" key="2">
    <source>
        <dbReference type="ARBA" id="ARBA00022722"/>
    </source>
</evidence>
<proteinExistence type="inferred from homology"/>
<keyword evidence="6" id="KW-1015">Disulfide bond</keyword>
<dbReference type="Pfam" id="PF02265">
    <property type="entry name" value="S1-P1_nuclease"/>
    <property type="match status" value="1"/>
</dbReference>
<keyword evidence="4" id="KW-0255">Endonuclease</keyword>
<dbReference type="EMBL" id="MU253800">
    <property type="protein sequence ID" value="KAG9246569.1"/>
    <property type="molecule type" value="Genomic_DNA"/>
</dbReference>
<evidence type="ECO:0000256" key="6">
    <source>
        <dbReference type="ARBA" id="ARBA00023157"/>
    </source>
</evidence>
<dbReference type="PANTHER" id="PTHR33146:SF26">
    <property type="entry name" value="ENDONUCLEASE 4"/>
    <property type="match status" value="1"/>
</dbReference>
<evidence type="ECO:0000256" key="5">
    <source>
        <dbReference type="ARBA" id="ARBA00022801"/>
    </source>
</evidence>
<evidence type="ECO:0000313" key="8">
    <source>
        <dbReference type="EMBL" id="KAG9246569.1"/>
    </source>
</evidence>
<sequence length="210" mass="22720">MHSWAIPSHTTVAYIAFWADSHRYTAAGRFSEPLHFISANDNPPSACGVNFGRECGIGGCIVGAIENHECYLRFWTRNIAAKIPTSSFHINTQSLGDIHQPLHVEDLLAGGNGICVSFSGVLNNLQHFWDTSIPEKLVGNYSLPGSQGWLLGSRGLSLGDPAGRASVWAGKANAWVCEVVVKGGVEELKERDLNGGYYEKIVPVVQLLAT</sequence>
<comment type="similarity">
    <text evidence="1">Belongs to the nuclease type I family.</text>
</comment>
<dbReference type="GO" id="GO:0016788">
    <property type="term" value="F:hydrolase activity, acting on ester bonds"/>
    <property type="evidence" value="ECO:0007669"/>
    <property type="project" value="InterPro"/>
</dbReference>
<evidence type="ECO:0000313" key="9">
    <source>
        <dbReference type="Proteomes" id="UP000887226"/>
    </source>
</evidence>
<keyword evidence="9" id="KW-1185">Reference proteome</keyword>
<evidence type="ECO:0000256" key="7">
    <source>
        <dbReference type="ARBA" id="ARBA00023180"/>
    </source>
</evidence>
<dbReference type="GO" id="GO:0006308">
    <property type="term" value="P:DNA catabolic process"/>
    <property type="evidence" value="ECO:0007669"/>
    <property type="project" value="InterPro"/>
</dbReference>
<dbReference type="Proteomes" id="UP000887226">
    <property type="component" value="Unassembled WGS sequence"/>
</dbReference>